<evidence type="ECO:0000313" key="2">
    <source>
        <dbReference type="EMBL" id="CAK0836147.1"/>
    </source>
</evidence>
<evidence type="ECO:0000313" key="3">
    <source>
        <dbReference type="Proteomes" id="UP001189429"/>
    </source>
</evidence>
<organism evidence="2 3">
    <name type="scientific">Prorocentrum cordatum</name>
    <dbReference type="NCBI Taxonomy" id="2364126"/>
    <lineage>
        <taxon>Eukaryota</taxon>
        <taxon>Sar</taxon>
        <taxon>Alveolata</taxon>
        <taxon>Dinophyceae</taxon>
        <taxon>Prorocentrales</taxon>
        <taxon>Prorocentraceae</taxon>
        <taxon>Prorocentrum</taxon>
    </lineage>
</organism>
<name>A0ABN9SV40_9DINO</name>
<sequence>MLGSIRRGTNTSGDRLAVSQEAKPAQTNRCKRGGGFLPLDIPGDIPVEQCKILSNGDSLLVVVTEKPQDEPETNAVKKYKLIVDAIKDEAGENESLLVSKLHTWLDTEEDDEVSVLIRSALDSLAQVHLAKNNTKPRAISVKLGLLAEAAGGDDPILKGEVNRALPALRRLAKRSGSAADTGRRDRESGALQQKVIKESFAVQIPYPVPKEQVFVLRARPTMLVVGMPLLRKSLGAKGVSTGGKPFARVPMFGEEGLLAGPAADMKQLMKGIDVHSLASQAGLRPLADAKP</sequence>
<dbReference type="Proteomes" id="UP001189429">
    <property type="component" value="Unassembled WGS sequence"/>
</dbReference>
<dbReference type="EMBL" id="CAUYUJ010013403">
    <property type="protein sequence ID" value="CAK0836147.1"/>
    <property type="molecule type" value="Genomic_DNA"/>
</dbReference>
<proteinExistence type="predicted"/>
<keyword evidence="3" id="KW-1185">Reference proteome</keyword>
<accession>A0ABN9SV40</accession>
<gene>
    <name evidence="2" type="ORF">PCOR1329_LOCUS32744</name>
</gene>
<protein>
    <submittedName>
        <fullName evidence="2">Uncharacterized protein</fullName>
    </submittedName>
</protein>
<reference evidence="2" key="1">
    <citation type="submission" date="2023-10" db="EMBL/GenBank/DDBJ databases">
        <authorList>
            <person name="Chen Y."/>
            <person name="Shah S."/>
            <person name="Dougan E. K."/>
            <person name="Thang M."/>
            <person name="Chan C."/>
        </authorList>
    </citation>
    <scope>NUCLEOTIDE SEQUENCE [LARGE SCALE GENOMIC DNA]</scope>
</reference>
<feature type="region of interest" description="Disordered" evidence="1">
    <location>
        <begin position="1"/>
        <end position="29"/>
    </location>
</feature>
<evidence type="ECO:0000256" key="1">
    <source>
        <dbReference type="SAM" id="MobiDB-lite"/>
    </source>
</evidence>
<comment type="caution">
    <text evidence="2">The sequence shown here is derived from an EMBL/GenBank/DDBJ whole genome shotgun (WGS) entry which is preliminary data.</text>
</comment>